<proteinExistence type="predicted"/>
<evidence type="ECO:0000313" key="2">
    <source>
        <dbReference type="Proteomes" id="UP000422108"/>
    </source>
</evidence>
<accession>A0A5K8A5S4</accession>
<dbReference type="Proteomes" id="UP000422108">
    <property type="component" value="Chromosome"/>
</dbReference>
<dbReference type="RefSeq" id="WP_155309277.1">
    <property type="nucleotide sequence ID" value="NZ_AP021879.1"/>
</dbReference>
<evidence type="ECO:0000313" key="1">
    <source>
        <dbReference type="EMBL" id="BBO87875.1"/>
    </source>
</evidence>
<gene>
    <name evidence="1" type="ORF">DSCOOX_10550</name>
</gene>
<sequence length="719" mass="80977">MKKGLKRKFRKKNFQKTRSYQGEYSFRSDRTKTFWKGVCLGDAFSVNHDVQQRLRAQRMFYTTCHQAQKFAAGIALDGLPHDYRPAIQPQLGPCYTNSPANLAVRAAIGLTAFLEFKHWAGDRLLTVHLKDYLENPAEHDDLWVDAASYKQLAQIVTEKVQTRLLLTDLSRYKDLSAIEIYRLFGASQQDLRFASVPEILEAVILYGDVLPDWKALRLHPVTEILIAKVEAVSAAYLLRLPTAKAHRLVELGRNWVFGICRALAPHLPVPDEQENDAKPSETARLHAEGTGWLPRYRKETKPLDLKGRIPPIDEPRAPTLFAPKSAIQQILAEVASPLRTAASGAAKDDGREPSEEVKKALDIIKQFNETLNLSNGQRQGWEDMRSEIVERSLKNSSFAKGPIEGNPTEGHCVNVPLGIGHDVSGEIFDRPVELSSNDFLYRELIHEAEPITQSLKRILYTNVEQIAQTQRICPSGTLDPMRMAMGLFSEAIFKRYRIVEKPDRRGRPVLLIACDGSGSLNRDQMAMLKTMTCAWLDATAKSRIEVLAGLYHSGQIHKNKYGPLVQWMYHPHKTPAVSRQDAARALVSLPDSGTGSQSDAISLAYMLEEAKKIAKGRVVYLVLMTDCVWNKSLRTEMSGIEEVYTFFQATYQEMEDKLHTTLVALGVEKETGFEDLLDKVIQFSHPELSDYIAAADRITRFVAGCIREQRRHTAPRTVG</sequence>
<dbReference type="EMBL" id="AP021879">
    <property type="protein sequence ID" value="BBO87875.1"/>
    <property type="molecule type" value="Genomic_DNA"/>
</dbReference>
<dbReference type="AlphaFoldDB" id="A0A5K8A5S4"/>
<reference evidence="1 2" key="1">
    <citation type="submission" date="2019-11" db="EMBL/GenBank/DDBJ databases">
        <title>Comparative genomics of hydrocarbon-degrading Desulfosarcina strains.</title>
        <authorList>
            <person name="Watanabe M."/>
            <person name="Kojima H."/>
            <person name="Fukui M."/>
        </authorList>
    </citation>
    <scope>NUCLEOTIDE SEQUENCE [LARGE SCALE GENOMIC DNA]</scope>
    <source>
        <strain evidence="2">oXyS1</strain>
    </source>
</reference>
<protein>
    <submittedName>
        <fullName evidence="1">Uncharacterized protein</fullName>
    </submittedName>
</protein>
<name>A0A5K8A5S4_9BACT</name>
<keyword evidence="2" id="KW-1185">Reference proteome</keyword>
<organism evidence="1 2">
    <name type="scientific">Desulfosarcina ovata subsp. ovata</name>
    <dbReference type="NCBI Taxonomy" id="2752305"/>
    <lineage>
        <taxon>Bacteria</taxon>
        <taxon>Pseudomonadati</taxon>
        <taxon>Thermodesulfobacteriota</taxon>
        <taxon>Desulfobacteria</taxon>
        <taxon>Desulfobacterales</taxon>
        <taxon>Desulfosarcinaceae</taxon>
        <taxon>Desulfosarcina</taxon>
    </lineage>
</organism>